<dbReference type="AlphaFoldDB" id="A0A4P6JME2"/>
<protein>
    <submittedName>
        <fullName evidence="1">Uncharacterized protein</fullName>
    </submittedName>
</protein>
<evidence type="ECO:0000313" key="1">
    <source>
        <dbReference type="EMBL" id="QBD76418.1"/>
    </source>
</evidence>
<proteinExistence type="predicted"/>
<dbReference type="Proteomes" id="UP000290365">
    <property type="component" value="Chromosome"/>
</dbReference>
<organism evidence="1 2">
    <name type="scientific">Ktedonosporobacter rubrisoli</name>
    <dbReference type="NCBI Taxonomy" id="2509675"/>
    <lineage>
        <taxon>Bacteria</taxon>
        <taxon>Bacillati</taxon>
        <taxon>Chloroflexota</taxon>
        <taxon>Ktedonobacteria</taxon>
        <taxon>Ktedonobacterales</taxon>
        <taxon>Ktedonosporobacteraceae</taxon>
        <taxon>Ktedonosporobacter</taxon>
    </lineage>
</organism>
<reference evidence="1 2" key="1">
    <citation type="submission" date="2019-01" db="EMBL/GenBank/DDBJ databases">
        <title>Ktedonosporobacter rubrisoli SCAWS-G2.</title>
        <authorList>
            <person name="Huang Y."/>
            <person name="Yan B."/>
        </authorList>
    </citation>
    <scope>NUCLEOTIDE SEQUENCE [LARGE SCALE GENOMIC DNA]</scope>
    <source>
        <strain evidence="1 2">SCAWS-G2</strain>
    </source>
</reference>
<dbReference type="KEGG" id="kbs:EPA93_10515"/>
<keyword evidence="2" id="KW-1185">Reference proteome</keyword>
<dbReference type="EMBL" id="CP035758">
    <property type="protein sequence ID" value="QBD76418.1"/>
    <property type="molecule type" value="Genomic_DNA"/>
</dbReference>
<dbReference type="RefSeq" id="WP_129887184.1">
    <property type="nucleotide sequence ID" value="NZ_CP035758.1"/>
</dbReference>
<accession>A0A4P6JME2</accession>
<name>A0A4P6JME2_KTERU</name>
<evidence type="ECO:0000313" key="2">
    <source>
        <dbReference type="Proteomes" id="UP000290365"/>
    </source>
</evidence>
<sequence>MSQQWQGEQRQTQAVDVLSSVRNQPILGQQGANATYVGRVIVELWETSAKDDSKGIAISVSAMNGDNATLLERVANGLLKRVQSAASQGKRLFE</sequence>
<gene>
    <name evidence="1" type="ORF">EPA93_10515</name>
</gene>